<dbReference type="SUPFAM" id="SSF102114">
    <property type="entry name" value="Radical SAM enzymes"/>
    <property type="match status" value="1"/>
</dbReference>
<dbReference type="HOGENOM" id="CLU_046249_1_0_9"/>
<dbReference type="STRING" id="195103.CPF_1853"/>
<protein>
    <submittedName>
        <fullName evidence="8">Thiazole biosynthesis protein ThiH</fullName>
    </submittedName>
</protein>
<keyword evidence="5" id="KW-0408">Iron</keyword>
<dbReference type="CDD" id="cd01335">
    <property type="entry name" value="Radical_SAM"/>
    <property type="match status" value="1"/>
</dbReference>
<organism evidence="8 9">
    <name type="scientific">Clostridium perfringens (strain ATCC 13124 / DSM 756 / JCM 1290 / NCIMB 6125 / NCTC 8237 / Type A)</name>
    <dbReference type="NCBI Taxonomy" id="195103"/>
    <lineage>
        <taxon>Bacteria</taxon>
        <taxon>Bacillati</taxon>
        <taxon>Bacillota</taxon>
        <taxon>Clostridia</taxon>
        <taxon>Eubacteriales</taxon>
        <taxon>Clostridiaceae</taxon>
        <taxon>Clostridium</taxon>
    </lineage>
</organism>
<dbReference type="InterPro" id="IPR010722">
    <property type="entry name" value="BATS_dom"/>
</dbReference>
<evidence type="ECO:0000256" key="4">
    <source>
        <dbReference type="ARBA" id="ARBA00022723"/>
    </source>
</evidence>
<dbReference type="GO" id="GO:0003824">
    <property type="term" value="F:catalytic activity"/>
    <property type="evidence" value="ECO:0007669"/>
    <property type="project" value="InterPro"/>
</dbReference>
<keyword evidence="4" id="KW-0479">Metal-binding</keyword>
<evidence type="ECO:0000256" key="6">
    <source>
        <dbReference type="ARBA" id="ARBA00023014"/>
    </source>
</evidence>
<dbReference type="AlphaFoldDB" id="A0A0H2YTY6"/>
<dbReference type="KEGG" id="cpf:CPF_1853"/>
<dbReference type="Proteomes" id="UP000001823">
    <property type="component" value="Chromosome"/>
</dbReference>
<dbReference type="InterPro" id="IPR058240">
    <property type="entry name" value="rSAM_sf"/>
</dbReference>
<dbReference type="PROSITE" id="PS51918">
    <property type="entry name" value="RADICAL_SAM"/>
    <property type="match status" value="1"/>
</dbReference>
<dbReference type="InterPro" id="IPR007197">
    <property type="entry name" value="rSAM"/>
</dbReference>
<evidence type="ECO:0000256" key="5">
    <source>
        <dbReference type="ARBA" id="ARBA00023004"/>
    </source>
</evidence>
<keyword evidence="3" id="KW-0949">S-adenosyl-L-methionine</keyword>
<evidence type="ECO:0000256" key="1">
    <source>
        <dbReference type="ARBA" id="ARBA00001966"/>
    </source>
</evidence>
<name>A0A0H2YTY6_CLOP1</name>
<evidence type="ECO:0000313" key="9">
    <source>
        <dbReference type="Proteomes" id="UP000001823"/>
    </source>
</evidence>
<dbReference type="InterPro" id="IPR034428">
    <property type="entry name" value="ThiH/NoCL/HydG-like"/>
</dbReference>
<reference evidence="8 9" key="1">
    <citation type="journal article" date="2006" name="Genome Res.">
        <title>Skewed genomic variability in strains of the toxigenic bacterial pathogen, Clostridium perfringens.</title>
        <authorList>
            <person name="Myers G.S."/>
            <person name="Rasko D.A."/>
            <person name="Cheung J.K."/>
            <person name="Ravel J."/>
            <person name="Seshadri R."/>
            <person name="Deboy R.T."/>
            <person name="Ren Q."/>
            <person name="Varga J."/>
            <person name="Awad M.M."/>
            <person name="Brinkac L.M."/>
            <person name="Daugherty S.C."/>
            <person name="Haft D.H."/>
            <person name="Dodson R.J."/>
            <person name="Madupu R."/>
            <person name="Nelson W.C."/>
            <person name="Rosovitz M.J."/>
            <person name="Sullivan S.A."/>
            <person name="Khouri H."/>
            <person name="Dimitrov G.I."/>
            <person name="Watkins K.L."/>
            <person name="Mulligan S."/>
            <person name="Benton J."/>
            <person name="Radune D."/>
            <person name="Fisher D.J."/>
            <person name="Atkins H.S."/>
            <person name="Hiscox T."/>
            <person name="Jost B.H."/>
            <person name="Billington S.J."/>
            <person name="Songer J.G."/>
            <person name="McClane B.A."/>
            <person name="Titball R.W."/>
            <person name="Rood J.I."/>
            <person name="Melville S.B."/>
            <person name="Paulsen I.T."/>
        </authorList>
    </citation>
    <scope>NUCLEOTIDE SEQUENCE [LARGE SCALE GENOMIC DNA]</scope>
    <source>
        <strain evidence="9">ATCC 13124 / DSM 756 / JCM 1290 / NCIMB 6125 / NCTC 8237 / S 107 / Type A</strain>
    </source>
</reference>
<evidence type="ECO:0000313" key="8">
    <source>
        <dbReference type="EMBL" id="ABG84503.1"/>
    </source>
</evidence>
<dbReference type="PaxDb" id="195103-CPF_1853"/>
<dbReference type="SFLD" id="SFLDG01081">
    <property type="entry name" value="cleavage_of_the_Ca-Cb_bond_in"/>
    <property type="match status" value="1"/>
</dbReference>
<gene>
    <name evidence="8" type="primary">thiH</name>
    <name evidence="8" type="ordered locus">CPF_1853</name>
</gene>
<keyword evidence="9" id="KW-1185">Reference proteome</keyword>
<dbReference type="SMART" id="SM00876">
    <property type="entry name" value="BATS"/>
    <property type="match status" value="1"/>
</dbReference>
<accession>A0A0H2YTY6</accession>
<dbReference type="PANTHER" id="PTHR43583">
    <property type="entry name" value="2-IMINOACETATE SYNTHASE"/>
    <property type="match status" value="1"/>
</dbReference>
<dbReference type="PANTHER" id="PTHR43583:SF1">
    <property type="entry name" value="2-IMINOACETATE SYNTHASE"/>
    <property type="match status" value="1"/>
</dbReference>
<dbReference type="RefSeq" id="WP_003468043.1">
    <property type="nucleotide sequence ID" value="NC_008261.1"/>
</dbReference>
<evidence type="ECO:0000256" key="3">
    <source>
        <dbReference type="ARBA" id="ARBA00022691"/>
    </source>
</evidence>
<dbReference type="GO" id="GO:0051539">
    <property type="term" value="F:4 iron, 4 sulfur cluster binding"/>
    <property type="evidence" value="ECO:0007669"/>
    <property type="project" value="UniProtKB-KW"/>
</dbReference>
<dbReference type="eggNOG" id="COG0502">
    <property type="taxonomic scope" value="Bacteria"/>
</dbReference>
<dbReference type="EMBL" id="CP000246">
    <property type="protein sequence ID" value="ABG84503.1"/>
    <property type="molecule type" value="Genomic_DNA"/>
</dbReference>
<evidence type="ECO:0000256" key="2">
    <source>
        <dbReference type="ARBA" id="ARBA00022485"/>
    </source>
</evidence>
<dbReference type="Pfam" id="PF06968">
    <property type="entry name" value="BATS"/>
    <property type="match status" value="1"/>
</dbReference>
<keyword evidence="2" id="KW-0004">4Fe-4S</keyword>
<dbReference type="InterPro" id="IPR013785">
    <property type="entry name" value="Aldolase_TIM"/>
</dbReference>
<proteinExistence type="predicted"/>
<dbReference type="SFLD" id="SFLDF00301">
    <property type="entry name" value="2-iminoacetate_synthase_(ThiH)"/>
    <property type="match status" value="1"/>
</dbReference>
<comment type="cofactor">
    <cofactor evidence="1">
        <name>[4Fe-4S] cluster</name>
        <dbReference type="ChEBI" id="CHEBI:49883"/>
    </cofactor>
</comment>
<dbReference type="SFLD" id="SFLDS00029">
    <property type="entry name" value="Radical_SAM"/>
    <property type="match status" value="1"/>
</dbReference>
<dbReference type="NCBIfam" id="TIGR02351">
    <property type="entry name" value="thiH"/>
    <property type="match status" value="1"/>
</dbReference>
<dbReference type="Gene3D" id="3.20.20.70">
    <property type="entry name" value="Aldolase class I"/>
    <property type="match status" value="1"/>
</dbReference>
<keyword evidence="6" id="KW-0411">Iron-sulfur</keyword>
<sequence>MSFYDVVEKYRDFDFYGYFDSVKKEDVLRSIYERNKRPEDLLNLISPMGEELLEEMAQEARNLSLKYFGRTILLYTPMYISNYCVNKCSYCGYNVENKICRKKLNQEEIEKEGKAISKDGFKHILILTGESEYHTPVEYIEESIKTLKEKFPSITIEIYPMTEEGYKKVVEAGAEGLTVYQETYDEKVYDRVHVAGPKKNYKFRLEAPERGAEAGMRSISIGALLGLADFRIDAFFTAMHGKYLRDKYPHIDISYSVPRIRPCEGGLKKLNEVDDRELVQILLAYRLFDPQGGINISTREGKDFRRNLIPLGVSKISAGVSTEVGGHSLKEKGTSQFDINDESSVSEVKELIKSQGYQPIFKDWHRF</sequence>
<dbReference type="InterPro" id="IPR012726">
    <property type="entry name" value="ThiH"/>
</dbReference>
<feature type="domain" description="Radical SAM core" evidence="7">
    <location>
        <begin position="70"/>
        <end position="297"/>
    </location>
</feature>
<dbReference type="GO" id="GO:0005506">
    <property type="term" value="F:iron ion binding"/>
    <property type="evidence" value="ECO:0007669"/>
    <property type="project" value="InterPro"/>
</dbReference>
<evidence type="ECO:0000259" key="7">
    <source>
        <dbReference type="PROSITE" id="PS51918"/>
    </source>
</evidence>
<dbReference type="SFLD" id="SFLDG01060">
    <property type="entry name" value="BATS_domain_containing"/>
    <property type="match status" value="1"/>
</dbReference>
<dbReference type="Pfam" id="PF04055">
    <property type="entry name" value="Radical_SAM"/>
    <property type="match status" value="1"/>
</dbReference>
<dbReference type="GO" id="GO:0009228">
    <property type="term" value="P:thiamine biosynthetic process"/>
    <property type="evidence" value="ECO:0007669"/>
    <property type="project" value="InterPro"/>
</dbReference>